<protein>
    <recommendedName>
        <fullName evidence="4">Aminoglycoside phosphotransferase domain-containing protein</fullName>
    </recommendedName>
</protein>
<gene>
    <name evidence="5" type="ORF">GCM10007388_35150</name>
</gene>
<evidence type="ECO:0000259" key="4">
    <source>
        <dbReference type="Pfam" id="PF01636"/>
    </source>
</evidence>
<accession>A0AA88C9E9</accession>
<dbReference type="Gene3D" id="3.90.1200.10">
    <property type="match status" value="1"/>
</dbReference>
<dbReference type="GO" id="GO:0005524">
    <property type="term" value="F:ATP binding"/>
    <property type="evidence" value="ECO:0007669"/>
    <property type="project" value="UniProtKB-KW"/>
</dbReference>
<evidence type="ECO:0000256" key="1">
    <source>
        <dbReference type="ARBA" id="ARBA00022741"/>
    </source>
</evidence>
<feature type="signal peptide" evidence="3">
    <location>
        <begin position="1"/>
        <end position="21"/>
    </location>
</feature>
<dbReference type="EMBL" id="BMWW01000006">
    <property type="protein sequence ID" value="GGY98622.1"/>
    <property type="molecule type" value="Genomic_DNA"/>
</dbReference>
<evidence type="ECO:0000256" key="3">
    <source>
        <dbReference type="SAM" id="SignalP"/>
    </source>
</evidence>
<organism evidence="5 6">
    <name type="scientific">Pseudoduganella plicata</name>
    <dbReference type="NCBI Taxonomy" id="321984"/>
    <lineage>
        <taxon>Bacteria</taxon>
        <taxon>Pseudomonadati</taxon>
        <taxon>Pseudomonadota</taxon>
        <taxon>Betaproteobacteria</taxon>
        <taxon>Burkholderiales</taxon>
        <taxon>Oxalobacteraceae</taxon>
        <taxon>Telluria group</taxon>
        <taxon>Pseudoduganella</taxon>
    </lineage>
</organism>
<evidence type="ECO:0000313" key="5">
    <source>
        <dbReference type="EMBL" id="GGY98622.1"/>
    </source>
</evidence>
<reference evidence="5" key="1">
    <citation type="journal article" date="2014" name="Int. J. Syst. Evol. Microbiol.">
        <title>Complete genome sequence of Corynebacterium casei LMG S-19264T (=DSM 44701T), isolated from a smear-ripened cheese.</title>
        <authorList>
            <consortium name="US DOE Joint Genome Institute (JGI-PGF)"/>
            <person name="Walter F."/>
            <person name="Albersmeier A."/>
            <person name="Kalinowski J."/>
            <person name="Ruckert C."/>
        </authorList>
    </citation>
    <scope>NUCLEOTIDE SEQUENCE</scope>
    <source>
        <strain evidence="5">KCTC 12344</strain>
    </source>
</reference>
<sequence length="370" mass="41835">MPGFVRLFFMSLLSKVPPTFAAAGEPAAAGATDSRLVQLKAWLQDLNLVQADSCRPASVDASFRRYFRVDVLPAAQGAHGATLVVMDAPPERENTAAFVTVDGLLTEAGVSVPVIVAQDLAQGFLLLSDLGTTTYLQALNHDNAATLYAEALSALVKIQQHSQPGVLPEFDRAFMLRELGIFTEWYVGKHLNTTLTPRQEADLNKVFETIVANCLAQPQVYMHRDYHSRNLMWMDENNPGILDFQDAVYGPITYDAASLLRDAYVSWDEELVLDWVIRYWQHARAAGLPVNKDFDAFYKDFEYMALQRHLKILGIFCRLNYRDGKAMYLGDLPTVMEYVRRTADRYRDLKPLVKLLDVLEQRQPDVRYTF</sequence>
<feature type="chain" id="PRO_5041647556" description="Aminoglycoside phosphotransferase domain-containing protein" evidence="3">
    <location>
        <begin position="22"/>
        <end position="370"/>
    </location>
</feature>
<feature type="domain" description="Aminoglycoside phosphotransferase" evidence="4">
    <location>
        <begin position="54"/>
        <end position="286"/>
    </location>
</feature>
<evidence type="ECO:0000313" key="6">
    <source>
        <dbReference type="Proteomes" id="UP000619512"/>
    </source>
</evidence>
<evidence type="ECO:0000256" key="2">
    <source>
        <dbReference type="ARBA" id="ARBA00022840"/>
    </source>
</evidence>
<dbReference type="Proteomes" id="UP000619512">
    <property type="component" value="Unassembled WGS sequence"/>
</dbReference>
<comment type="caution">
    <text evidence="5">The sequence shown here is derived from an EMBL/GenBank/DDBJ whole genome shotgun (WGS) entry which is preliminary data.</text>
</comment>
<dbReference type="AlphaFoldDB" id="A0AA88C9E9"/>
<keyword evidence="1" id="KW-0547">Nucleotide-binding</keyword>
<dbReference type="PANTHER" id="PTHR33540:SF1">
    <property type="entry name" value="N-ACETYLMURAMATE_N-ACETYLGLUCOSAMINE KINASE"/>
    <property type="match status" value="1"/>
</dbReference>
<dbReference type="InterPro" id="IPR002575">
    <property type="entry name" value="Aminoglycoside_PTrfase"/>
</dbReference>
<dbReference type="PANTHER" id="PTHR33540">
    <property type="entry name" value="TRNA THREONYLCARBAMOYLADENOSINE BIOSYNTHESIS PROTEIN TSAE"/>
    <property type="match status" value="1"/>
</dbReference>
<keyword evidence="3" id="KW-0732">Signal</keyword>
<dbReference type="Gene3D" id="3.30.200.20">
    <property type="entry name" value="Phosphorylase Kinase, domain 1"/>
    <property type="match status" value="1"/>
</dbReference>
<dbReference type="SUPFAM" id="SSF56112">
    <property type="entry name" value="Protein kinase-like (PK-like)"/>
    <property type="match status" value="1"/>
</dbReference>
<reference evidence="5" key="2">
    <citation type="submission" date="2022-12" db="EMBL/GenBank/DDBJ databases">
        <authorList>
            <person name="Sun Q."/>
            <person name="Kim S."/>
        </authorList>
    </citation>
    <scope>NUCLEOTIDE SEQUENCE</scope>
    <source>
        <strain evidence="5">KCTC 12344</strain>
    </source>
</reference>
<name>A0AA88C9E9_9BURK</name>
<keyword evidence="2" id="KW-0067">ATP-binding</keyword>
<dbReference type="InterPro" id="IPR011009">
    <property type="entry name" value="Kinase-like_dom_sf"/>
</dbReference>
<proteinExistence type="predicted"/>
<dbReference type="Pfam" id="PF01636">
    <property type="entry name" value="APH"/>
    <property type="match status" value="1"/>
</dbReference>